<evidence type="ECO:0008006" key="3">
    <source>
        <dbReference type="Google" id="ProtNLM"/>
    </source>
</evidence>
<reference evidence="1" key="1">
    <citation type="submission" date="2021-01" db="EMBL/GenBank/DDBJ databases">
        <authorList>
            <consortium name="Genoscope - CEA"/>
            <person name="William W."/>
        </authorList>
    </citation>
    <scope>NUCLEOTIDE SEQUENCE</scope>
</reference>
<dbReference type="InterPro" id="IPR007788">
    <property type="entry name" value="QCT"/>
</dbReference>
<dbReference type="Proteomes" id="UP000683925">
    <property type="component" value="Unassembled WGS sequence"/>
</dbReference>
<evidence type="ECO:0000313" key="2">
    <source>
        <dbReference type="Proteomes" id="UP000683925"/>
    </source>
</evidence>
<dbReference type="PANTHER" id="PTHR31270:SF1">
    <property type="entry name" value="GLUTAMINYL-PEPTIDE CYCLOTRANSFERASE"/>
    <property type="match status" value="1"/>
</dbReference>
<dbReference type="OMA" id="KGYTDPM"/>
<keyword evidence="2" id="KW-1185">Reference proteome</keyword>
<dbReference type="GO" id="GO:0016603">
    <property type="term" value="F:glutaminyl-peptide cyclotransferase activity"/>
    <property type="evidence" value="ECO:0007669"/>
    <property type="project" value="InterPro"/>
</dbReference>
<dbReference type="EMBL" id="CAJJDP010000039">
    <property type="protein sequence ID" value="CAD8161147.1"/>
    <property type="molecule type" value="Genomic_DNA"/>
</dbReference>
<dbReference type="PANTHER" id="PTHR31270">
    <property type="entry name" value="GLUTAMINYL-PEPTIDE CYCLOTRANSFERASE"/>
    <property type="match status" value="1"/>
</dbReference>
<accession>A0A8S1UAR1</accession>
<proteinExistence type="predicted"/>
<dbReference type="OrthoDB" id="409395at2759"/>
<protein>
    <recommendedName>
        <fullName evidence="3">Glutamine cyclotransferase</fullName>
    </recommendedName>
</protein>
<dbReference type="AlphaFoldDB" id="A0A8S1UAR1"/>
<organism evidence="1 2">
    <name type="scientific">Paramecium octaurelia</name>
    <dbReference type="NCBI Taxonomy" id="43137"/>
    <lineage>
        <taxon>Eukaryota</taxon>
        <taxon>Sar</taxon>
        <taxon>Alveolata</taxon>
        <taxon>Ciliophora</taxon>
        <taxon>Intramacronucleata</taxon>
        <taxon>Oligohymenophorea</taxon>
        <taxon>Peniculida</taxon>
        <taxon>Parameciidae</taxon>
        <taxon>Paramecium</taxon>
    </lineage>
</organism>
<sequence>MYLIFISLLFLSLCQDPTVFKASDKVSFIIKDKIQRPADLLFFTEGLSFFSDDVLLESTGLYGDSEIHYINNVFDKKKIELKLRQPIGKQYFGEGCSKIKNKNGKDEIYMLTWKERKAFQLDSNLQLVQELEIPGEIQEGWGMTSYRNNDGDAMLLISDGTNRLYHVDPSDFKVKKTVSVRLGNGEALNKLNELEIIGDGSVLANIYETPLIAQIDPHDGKLIDVLDFTALIQDVESVKGKGYTDPMFNKVLNGIAYRGGNLILSGKQWPYFYQIELQSQQQS</sequence>
<gene>
    <name evidence="1" type="ORF">POCTA_138.1.T0390237</name>
</gene>
<evidence type="ECO:0000313" key="1">
    <source>
        <dbReference type="EMBL" id="CAD8161147.1"/>
    </source>
</evidence>
<comment type="caution">
    <text evidence="1">The sequence shown here is derived from an EMBL/GenBank/DDBJ whole genome shotgun (WGS) entry which is preliminary data.</text>
</comment>
<dbReference type="Pfam" id="PF05096">
    <property type="entry name" value="Glu_cyclase_2"/>
    <property type="match status" value="1"/>
</dbReference>
<name>A0A8S1UAR1_PAROT</name>